<dbReference type="GO" id="GO:0006281">
    <property type="term" value="P:DNA repair"/>
    <property type="evidence" value="ECO:0007669"/>
    <property type="project" value="InterPro"/>
</dbReference>
<evidence type="ECO:0000256" key="1">
    <source>
        <dbReference type="ARBA" id="ARBA00022801"/>
    </source>
</evidence>
<evidence type="ECO:0000313" key="5">
    <source>
        <dbReference type="Proteomes" id="UP000772566"/>
    </source>
</evidence>
<dbReference type="Pfam" id="PF19833">
    <property type="entry name" value="RecG_dom3_C"/>
    <property type="match status" value="1"/>
</dbReference>
<dbReference type="PANTHER" id="PTHR47964:SF1">
    <property type="entry name" value="ATP-DEPENDENT DNA HELICASE HOMOLOG RECG, CHLOROPLASTIC"/>
    <property type="match status" value="1"/>
</dbReference>
<name>A0A930YT90_9ACTN</name>
<dbReference type="InterPro" id="IPR047112">
    <property type="entry name" value="RecG/Mfd"/>
</dbReference>
<dbReference type="Gene3D" id="3.40.50.300">
    <property type="entry name" value="P-loop containing nucleotide triphosphate hydrolases"/>
    <property type="match status" value="1"/>
</dbReference>
<dbReference type="EMBL" id="JABZGT010000298">
    <property type="protein sequence ID" value="MBF4809531.1"/>
    <property type="molecule type" value="Genomic_DNA"/>
</dbReference>
<sequence length="95" mass="10435">RKRLAALEQTSDGARLAELDLELRHEGETLGYRQSGGTTLKISDLYADADLIEAAHMDALAITAQDPNLTSDAYATLGIEAKDRFGIYFEELGYK</sequence>
<keyword evidence="2 4" id="KW-0547">Nucleotide-binding</keyword>
<organism evidence="4 5">
    <name type="scientific">Lancefieldella parvula</name>
    <dbReference type="NCBI Taxonomy" id="1382"/>
    <lineage>
        <taxon>Bacteria</taxon>
        <taxon>Bacillati</taxon>
        <taxon>Actinomycetota</taxon>
        <taxon>Coriobacteriia</taxon>
        <taxon>Coriobacteriales</taxon>
        <taxon>Atopobiaceae</taxon>
        <taxon>Lancefieldella</taxon>
    </lineage>
</organism>
<keyword evidence="1" id="KW-0378">Hydrolase</keyword>
<evidence type="ECO:0000259" key="3">
    <source>
        <dbReference type="Pfam" id="PF19833"/>
    </source>
</evidence>
<dbReference type="InterPro" id="IPR045562">
    <property type="entry name" value="RecG_dom3_C"/>
</dbReference>
<dbReference type="Proteomes" id="UP000772566">
    <property type="component" value="Unassembled WGS sequence"/>
</dbReference>
<reference evidence="4" key="1">
    <citation type="submission" date="2020-04" db="EMBL/GenBank/DDBJ databases">
        <title>Deep metagenomics examines the oral microbiome during advanced dental caries in children, revealing novel taxa and co-occurrences with host molecules.</title>
        <authorList>
            <person name="Baker J.L."/>
            <person name="Morton J.T."/>
            <person name="Dinis M."/>
            <person name="Alvarez R."/>
            <person name="Tran N.C."/>
            <person name="Knight R."/>
            <person name="Edlund A."/>
        </authorList>
    </citation>
    <scope>NUCLEOTIDE SEQUENCE</scope>
    <source>
        <strain evidence="4">JCVI_22A_bin.2</strain>
    </source>
</reference>
<protein>
    <submittedName>
        <fullName evidence="4">ATP-dependent DNA helicase RecG</fullName>
    </submittedName>
</protein>
<gene>
    <name evidence="4" type="ORF">HXK23_04860</name>
</gene>
<feature type="domain" description="ATP-dependent DNA helicase RecG" evidence="3">
    <location>
        <begin position="10"/>
        <end position="77"/>
    </location>
</feature>
<evidence type="ECO:0000256" key="2">
    <source>
        <dbReference type="ARBA" id="ARBA00022806"/>
    </source>
</evidence>
<proteinExistence type="predicted"/>
<accession>A0A930YT90</accession>
<dbReference type="GO" id="GO:0016787">
    <property type="term" value="F:hydrolase activity"/>
    <property type="evidence" value="ECO:0007669"/>
    <property type="project" value="UniProtKB-KW"/>
</dbReference>
<dbReference type="AlphaFoldDB" id="A0A930YT90"/>
<keyword evidence="2 4" id="KW-0067">ATP-binding</keyword>
<evidence type="ECO:0000313" key="4">
    <source>
        <dbReference type="EMBL" id="MBF4809531.1"/>
    </source>
</evidence>
<comment type="caution">
    <text evidence="4">The sequence shown here is derived from an EMBL/GenBank/DDBJ whole genome shotgun (WGS) entry which is preliminary data.</text>
</comment>
<dbReference type="GO" id="GO:0003678">
    <property type="term" value="F:DNA helicase activity"/>
    <property type="evidence" value="ECO:0007669"/>
    <property type="project" value="TreeGrafter"/>
</dbReference>
<keyword evidence="2 4" id="KW-0347">Helicase</keyword>
<dbReference type="PANTHER" id="PTHR47964">
    <property type="entry name" value="ATP-DEPENDENT DNA HELICASE HOMOLOG RECG, CHLOROPLASTIC"/>
    <property type="match status" value="1"/>
</dbReference>
<dbReference type="InterPro" id="IPR027417">
    <property type="entry name" value="P-loop_NTPase"/>
</dbReference>
<feature type="non-terminal residue" evidence="4">
    <location>
        <position position="1"/>
    </location>
</feature>